<dbReference type="EMBL" id="AP024202">
    <property type="protein sequence ID" value="BCN93873.1"/>
    <property type="molecule type" value="Genomic_DNA"/>
</dbReference>
<comment type="catalytic activity">
    <reaction evidence="9">
        <text>UDP-N-acetyl-alpha-D-muramoyl-L-alanyl-D-glutamate + meso-2,6-diaminopimelate + ATP = UDP-N-acetyl-alpha-D-muramoyl-L-alanyl-gamma-D-glutamyl-meso-2,6-diaminopimelate + ADP + phosphate + H(+)</text>
        <dbReference type="Rhea" id="RHEA:23676"/>
        <dbReference type="ChEBI" id="CHEBI:15378"/>
        <dbReference type="ChEBI" id="CHEBI:30616"/>
        <dbReference type="ChEBI" id="CHEBI:43474"/>
        <dbReference type="ChEBI" id="CHEBI:57791"/>
        <dbReference type="ChEBI" id="CHEBI:83900"/>
        <dbReference type="ChEBI" id="CHEBI:83905"/>
        <dbReference type="ChEBI" id="CHEBI:456216"/>
        <dbReference type="EC" id="6.3.2.13"/>
    </reaction>
</comment>
<keyword evidence="2 9" id="KW-0963">Cytoplasm</keyword>
<feature type="binding site" evidence="9">
    <location>
        <position position="194"/>
    </location>
    <ligand>
        <name>UDP-N-acetyl-alpha-D-muramoyl-L-alanyl-D-glutamate</name>
        <dbReference type="ChEBI" id="CHEBI:83900"/>
    </ligand>
</feature>
<dbReference type="GO" id="GO:0016874">
    <property type="term" value="F:ligase activity"/>
    <property type="evidence" value="ECO:0007669"/>
    <property type="project" value="UniProtKB-KW"/>
</dbReference>
<dbReference type="Pfam" id="PF08245">
    <property type="entry name" value="Mur_ligase_M"/>
    <property type="match status" value="1"/>
</dbReference>
<dbReference type="PANTHER" id="PTHR23135:SF4">
    <property type="entry name" value="UDP-N-ACETYLMURAMOYL-L-ALANYL-D-GLUTAMATE--2,6-DIAMINOPIMELATE LIGASE MURE HOMOLOG, CHLOROPLASTIC"/>
    <property type="match status" value="1"/>
</dbReference>
<feature type="domain" description="Mur ligase C-terminal" evidence="11">
    <location>
        <begin position="393"/>
        <end position="520"/>
    </location>
</feature>
<dbReference type="SUPFAM" id="SSF63418">
    <property type="entry name" value="MurE/MurF N-terminal domain"/>
    <property type="match status" value="1"/>
</dbReference>
<evidence type="ECO:0000256" key="3">
    <source>
        <dbReference type="ARBA" id="ARBA00022598"/>
    </source>
</evidence>
<evidence type="ECO:0000256" key="4">
    <source>
        <dbReference type="ARBA" id="ARBA00022741"/>
    </source>
</evidence>
<feature type="binding site" evidence="9">
    <location>
        <begin position="195"/>
        <end position="196"/>
    </location>
    <ligand>
        <name>UDP-N-acetyl-alpha-D-muramoyl-L-alanyl-D-glutamate</name>
        <dbReference type="ChEBI" id="CHEBI:83900"/>
    </ligand>
</feature>
<evidence type="ECO:0000256" key="5">
    <source>
        <dbReference type="ARBA" id="ARBA00022840"/>
    </source>
</evidence>
<dbReference type="InterPro" id="IPR013221">
    <property type="entry name" value="Mur_ligase_cen"/>
</dbReference>
<dbReference type="RefSeq" id="WP_237261328.1">
    <property type="nucleotide sequence ID" value="NZ_AP024202.1"/>
</dbReference>
<feature type="binding site" evidence="9">
    <location>
        <begin position="153"/>
        <end position="159"/>
    </location>
    <ligand>
        <name>ATP</name>
        <dbReference type="ChEBI" id="CHEBI:30616"/>
    </ligand>
</feature>
<dbReference type="SUPFAM" id="SSF53244">
    <property type="entry name" value="MurD-like peptide ligases, peptide-binding domain"/>
    <property type="match status" value="1"/>
</dbReference>
<evidence type="ECO:0000256" key="1">
    <source>
        <dbReference type="ARBA" id="ARBA00005898"/>
    </source>
</evidence>
<evidence type="ECO:0000256" key="7">
    <source>
        <dbReference type="ARBA" id="ARBA00022984"/>
    </source>
</evidence>
<feature type="domain" description="Mur ligase central" evidence="12">
    <location>
        <begin position="151"/>
        <end position="369"/>
    </location>
</feature>
<keyword evidence="3 9" id="KW-0436">Ligase</keyword>
<dbReference type="InterPro" id="IPR004101">
    <property type="entry name" value="Mur_ligase_C"/>
</dbReference>
<accession>A0ABM7MEM8</accession>
<sequence length="550" mass="60460">MMAWQDSGKHHSKTLVEIEIFIRTQIQDTAAVTFDTVLLRGASFESPRYNDVNVHDLSLDSRKIAEKDVFIALQGEQQHGLNFLESVLKKRPGLVISDRALTSSELALCAENASGASKTPVWVVSNIKDFLGEFAAWFYDQPSRKLKVVGITGTNGKTSSAFFTAQLLQNLGQKVALMGTLGNGPIDDLQKSANTTPDSVSVHRLLHEFACKGMQWVVMEVSSHALCLGRIQGVEFQTVALTQVTRDHMDFHGTLEAYSEAKAKLFTEYPSKNQVLNLADSLGLEICKKAVAKPKSQEIWCYQADTNQKYLASESLANLKVQSMRLNAQGIVFTAEIANQSTHTMLATEQVNLALMGVFNLENVFCALSILLVNGVDWSQLKMHLAKIESVSGRMQVLANSPTIILDFAHTPDALEQVLKAVKAHLADGQGRLKVVFGCGGNRDQGKRPLMGAIAEQYADSVMLTSDNPRDEEPQSIIDDIVKGLSQPEAIQIELDRKQAIATVLQQSVQHDIVVIAGKGHEDYQEVKGVRTPFSDASVVEQWLTLAKNR</sequence>
<dbReference type="InterPro" id="IPR036565">
    <property type="entry name" value="Mur-like_cat_sf"/>
</dbReference>
<feature type="binding site" evidence="9">
    <location>
        <position position="443"/>
    </location>
    <ligand>
        <name>meso-2,6-diaminopimelate</name>
        <dbReference type="ChEBI" id="CHEBI:57791"/>
    </ligand>
</feature>
<keyword evidence="7 9" id="KW-0573">Peptidoglycan synthesis</keyword>
<dbReference type="Proteomes" id="UP001054820">
    <property type="component" value="Chromosome"/>
</dbReference>
<comment type="function">
    <text evidence="9">Catalyzes the addition of meso-diaminopimelic acid to the nucleotide precursor UDP-N-acetylmuramoyl-L-alanyl-D-glutamate (UMAG) in the biosynthesis of bacterial cell-wall peptidoglycan.</text>
</comment>
<comment type="PTM">
    <text evidence="9">Carboxylation is probably crucial for Mg(2+) binding and, consequently, for the gamma-phosphate positioning of ATP.</text>
</comment>
<feature type="modified residue" description="N6-carboxylysine" evidence="9">
    <location>
        <position position="262"/>
    </location>
</feature>
<dbReference type="NCBIfam" id="NF001126">
    <property type="entry name" value="PRK00139.1-4"/>
    <property type="match status" value="1"/>
</dbReference>
<feature type="binding site" evidence="9">
    <location>
        <position position="59"/>
    </location>
    <ligand>
        <name>UDP-N-acetyl-alpha-D-muramoyl-L-alanyl-D-glutamate</name>
        <dbReference type="ChEBI" id="CHEBI:83900"/>
    </ligand>
</feature>
<evidence type="ECO:0000259" key="11">
    <source>
        <dbReference type="Pfam" id="PF02875"/>
    </source>
</evidence>
<dbReference type="InterPro" id="IPR018109">
    <property type="entry name" value="Folylpolyglutamate_synth_CS"/>
</dbReference>
<keyword evidence="5 9" id="KW-0067">ATP-binding</keyword>
<dbReference type="InterPro" id="IPR035911">
    <property type="entry name" value="MurE/MurF_N"/>
</dbReference>
<dbReference type="InterPro" id="IPR036615">
    <property type="entry name" value="Mur_ligase_C_dom_sf"/>
</dbReference>
<keyword evidence="9" id="KW-0460">Magnesium</keyword>
<feature type="binding site" evidence="9">
    <location>
        <position position="518"/>
    </location>
    <ligand>
        <name>meso-2,6-diaminopimelate</name>
        <dbReference type="ChEBI" id="CHEBI:57791"/>
    </ligand>
</feature>
<keyword evidence="6 9" id="KW-0133">Cell shape</keyword>
<feature type="binding site" evidence="9">
    <location>
        <position position="522"/>
    </location>
    <ligand>
        <name>meso-2,6-diaminopimelate</name>
        <dbReference type="ChEBI" id="CHEBI:57791"/>
    </ligand>
</feature>
<dbReference type="PROSITE" id="PS01011">
    <property type="entry name" value="FOLYLPOLYGLU_SYNT_1"/>
    <property type="match status" value="1"/>
</dbReference>
<evidence type="ECO:0000313" key="13">
    <source>
        <dbReference type="EMBL" id="BCN93873.1"/>
    </source>
</evidence>
<evidence type="ECO:0000313" key="14">
    <source>
        <dbReference type="Proteomes" id="UP001054820"/>
    </source>
</evidence>
<evidence type="ECO:0000256" key="9">
    <source>
        <dbReference type="HAMAP-Rule" id="MF_00208"/>
    </source>
</evidence>
<dbReference type="NCBIfam" id="TIGR01085">
    <property type="entry name" value="murE"/>
    <property type="match status" value="1"/>
</dbReference>
<dbReference type="InterPro" id="IPR005761">
    <property type="entry name" value="UDP-N-AcMur-Glu-dNH2Pim_ligase"/>
</dbReference>
<feature type="binding site" evidence="9">
    <location>
        <position position="61"/>
    </location>
    <ligand>
        <name>UDP-N-acetyl-alpha-D-muramoyl-L-alanyl-D-glutamate</name>
        <dbReference type="ChEBI" id="CHEBI:83900"/>
    </ligand>
</feature>
<feature type="binding site" evidence="9">
    <location>
        <position position="230"/>
    </location>
    <ligand>
        <name>UDP-N-acetyl-alpha-D-muramoyl-L-alanyl-D-glutamate</name>
        <dbReference type="ChEBI" id="CHEBI:83900"/>
    </ligand>
</feature>
<comment type="subcellular location">
    <subcellularLocation>
        <location evidence="9 10">Cytoplasm</location>
    </subcellularLocation>
</comment>
<comment type="cofactor">
    <cofactor evidence="9">
        <name>Mg(2+)</name>
        <dbReference type="ChEBI" id="CHEBI:18420"/>
    </cofactor>
</comment>
<dbReference type="Pfam" id="PF02875">
    <property type="entry name" value="Mur_ligase_C"/>
    <property type="match status" value="1"/>
</dbReference>
<name>A0ABM7MEM8_9GAMM</name>
<dbReference type="HAMAP" id="MF_00208">
    <property type="entry name" value="MurE"/>
    <property type="match status" value="1"/>
</dbReference>
<keyword evidence="14" id="KW-1185">Reference proteome</keyword>
<evidence type="ECO:0000256" key="2">
    <source>
        <dbReference type="ARBA" id="ARBA00022490"/>
    </source>
</evidence>
<dbReference type="Gene3D" id="3.40.1390.10">
    <property type="entry name" value="MurE/MurF, N-terminal domain"/>
    <property type="match status" value="1"/>
</dbReference>
<feature type="short sequence motif" description="Meso-diaminopimelate recognition motif" evidence="9">
    <location>
        <begin position="467"/>
        <end position="470"/>
    </location>
</feature>
<dbReference type="Gene3D" id="3.90.190.20">
    <property type="entry name" value="Mur ligase, C-terminal domain"/>
    <property type="match status" value="1"/>
</dbReference>
<dbReference type="Gene3D" id="3.40.1190.10">
    <property type="entry name" value="Mur-like, catalytic domain"/>
    <property type="match status" value="1"/>
</dbReference>
<dbReference type="PANTHER" id="PTHR23135">
    <property type="entry name" value="MUR LIGASE FAMILY MEMBER"/>
    <property type="match status" value="1"/>
</dbReference>
<comment type="caution">
    <text evidence="9">Lacks conserved residue(s) required for the propagation of feature annotation.</text>
</comment>
<evidence type="ECO:0000256" key="10">
    <source>
        <dbReference type="RuleBase" id="RU004135"/>
    </source>
</evidence>
<evidence type="ECO:0000259" key="12">
    <source>
        <dbReference type="Pfam" id="PF08245"/>
    </source>
</evidence>
<comment type="pathway">
    <text evidence="9 10">Cell wall biogenesis; peptidoglycan biosynthesis.</text>
</comment>
<protein>
    <recommendedName>
        <fullName evidence="9">UDP-N-acetylmuramoyl-L-alanyl-D-glutamate--2,6-diaminopimelate ligase</fullName>
        <ecNumber evidence="9">6.3.2.13</ecNumber>
    </recommendedName>
    <alternativeName>
        <fullName evidence="9">Meso-A2pm-adding enzyme</fullName>
    </alternativeName>
    <alternativeName>
        <fullName evidence="9">Meso-diaminopimelate-adding enzyme</fullName>
    </alternativeName>
    <alternativeName>
        <fullName evidence="9">UDP-MurNAc-L-Ala-D-Glu:meso-diaminopimelate ligase</fullName>
    </alternativeName>
    <alternativeName>
        <fullName evidence="9">UDP-MurNAc-tripeptide synthetase</fullName>
    </alternativeName>
    <alternativeName>
        <fullName evidence="9">UDP-N-acetylmuramyl-tripeptide synthetase</fullName>
    </alternativeName>
</protein>
<feature type="binding site" evidence="9">
    <location>
        <position position="222"/>
    </location>
    <ligand>
        <name>UDP-N-acetyl-alpha-D-muramoyl-L-alanyl-D-glutamate</name>
        <dbReference type="ChEBI" id="CHEBI:83900"/>
    </ligand>
</feature>
<keyword evidence="9 10" id="KW-0132">Cell division</keyword>
<dbReference type="EC" id="6.3.2.13" evidence="9"/>
<comment type="similarity">
    <text evidence="1 9">Belongs to the MurCDEF family. MurE subfamily.</text>
</comment>
<evidence type="ECO:0000256" key="6">
    <source>
        <dbReference type="ARBA" id="ARBA00022960"/>
    </source>
</evidence>
<reference evidence="13" key="1">
    <citation type="journal article" date="2022" name="Arch. Microbiol.">
        <title>Thiomicrorhabdus immobilis sp. nov., a mesophilic sulfur-oxidizing bacterium isolated from sediment of a brackish lake in northern Japan.</title>
        <authorList>
            <person name="Kojima H."/>
            <person name="Mochizuki J."/>
            <person name="Kanda M."/>
            <person name="Watanabe T."/>
            <person name="Fukui M."/>
        </authorList>
    </citation>
    <scope>NUCLEOTIDE SEQUENCE</scope>
    <source>
        <strain evidence="13">Am19</strain>
    </source>
</reference>
<proteinExistence type="inferred from homology"/>
<dbReference type="SUPFAM" id="SSF53623">
    <property type="entry name" value="MurD-like peptide ligases, catalytic domain"/>
    <property type="match status" value="1"/>
</dbReference>
<keyword evidence="9 10" id="KW-0131">Cell cycle</keyword>
<feature type="binding site" evidence="9">
    <location>
        <begin position="467"/>
        <end position="470"/>
    </location>
    <ligand>
        <name>meso-2,6-diaminopimelate</name>
        <dbReference type="ChEBI" id="CHEBI:57791"/>
    </ligand>
</feature>
<gene>
    <name evidence="9 13" type="primary">murE</name>
    <name evidence="13" type="ORF">THMIRHAM_16580</name>
</gene>
<evidence type="ECO:0000256" key="8">
    <source>
        <dbReference type="ARBA" id="ARBA00023316"/>
    </source>
</evidence>
<keyword evidence="4 9" id="KW-0547">Nucleotide-binding</keyword>
<keyword evidence="8 9" id="KW-0961">Cell wall biogenesis/degradation</keyword>
<organism evidence="13 14">
    <name type="scientific">Thiomicrorhabdus immobilis</name>
    <dbReference type="NCBI Taxonomy" id="2791037"/>
    <lineage>
        <taxon>Bacteria</taxon>
        <taxon>Pseudomonadati</taxon>
        <taxon>Pseudomonadota</taxon>
        <taxon>Gammaproteobacteria</taxon>
        <taxon>Thiotrichales</taxon>
        <taxon>Piscirickettsiaceae</taxon>
        <taxon>Thiomicrorhabdus</taxon>
    </lineage>
</organism>